<dbReference type="InterPro" id="IPR004166">
    <property type="entry name" value="a-kinase_dom"/>
</dbReference>
<evidence type="ECO:0000256" key="1">
    <source>
        <dbReference type="ARBA" id="ARBA00022527"/>
    </source>
</evidence>
<keyword evidence="3" id="KW-0418">Kinase</keyword>
<keyword evidence="7" id="KW-1185">Reference proteome</keyword>
<proteinExistence type="predicted"/>
<dbReference type="GO" id="GO:0004674">
    <property type="term" value="F:protein serine/threonine kinase activity"/>
    <property type="evidence" value="ECO:0007669"/>
    <property type="project" value="UniProtKB-KW"/>
</dbReference>
<reference evidence="7" key="1">
    <citation type="journal article" date="2011" name="Proc. Natl. Acad. Sci. U.S.A.">
        <title>Obligate biotrophy features unraveled by the genomic analysis of rust fungi.</title>
        <authorList>
            <person name="Duplessis S."/>
            <person name="Cuomo C.A."/>
            <person name="Lin Y.-C."/>
            <person name="Aerts A."/>
            <person name="Tisserant E."/>
            <person name="Veneault-Fourrey C."/>
            <person name="Joly D.L."/>
            <person name="Hacquard S."/>
            <person name="Amselem J."/>
            <person name="Cantarel B.L."/>
            <person name="Chiu R."/>
            <person name="Coutinho P.M."/>
            <person name="Feau N."/>
            <person name="Field M."/>
            <person name="Frey P."/>
            <person name="Gelhaye E."/>
            <person name="Goldberg J."/>
            <person name="Grabherr M.G."/>
            <person name="Kodira C.D."/>
            <person name="Kohler A."/>
            <person name="Kuees U."/>
            <person name="Lindquist E.A."/>
            <person name="Lucas S.M."/>
            <person name="Mago R."/>
            <person name="Mauceli E."/>
            <person name="Morin E."/>
            <person name="Murat C."/>
            <person name="Pangilinan J.L."/>
            <person name="Park R."/>
            <person name="Pearson M."/>
            <person name="Quesneville H."/>
            <person name="Rouhier N."/>
            <person name="Sakthikumar S."/>
            <person name="Salamov A.A."/>
            <person name="Schmutz J."/>
            <person name="Selles B."/>
            <person name="Shapiro H."/>
            <person name="Tanguay P."/>
            <person name="Tuskan G.A."/>
            <person name="Henrissat B."/>
            <person name="Van de Peer Y."/>
            <person name="Rouze P."/>
            <person name="Ellis J.G."/>
            <person name="Dodds P.N."/>
            <person name="Schein J.E."/>
            <person name="Zhong S."/>
            <person name="Hamelin R.C."/>
            <person name="Grigoriev I.V."/>
            <person name="Szabo L.J."/>
            <person name="Martin F."/>
        </authorList>
    </citation>
    <scope>NUCLEOTIDE SEQUENCE [LARGE SCALE GENOMIC DNA]</scope>
    <source>
        <strain evidence="7">98AG31 / pathotype 3-4-7</strain>
    </source>
</reference>
<feature type="domain" description="Alpha-type protein kinase" evidence="5">
    <location>
        <begin position="592"/>
        <end position="692"/>
    </location>
</feature>
<dbReference type="InterPro" id="IPR011009">
    <property type="entry name" value="Kinase-like_dom_sf"/>
</dbReference>
<keyword evidence="2" id="KW-0808">Transferase</keyword>
<evidence type="ECO:0000313" key="6">
    <source>
        <dbReference type="EMBL" id="EGF98836.1"/>
    </source>
</evidence>
<dbReference type="SUPFAM" id="SSF56112">
    <property type="entry name" value="Protein kinase-like (PK-like)"/>
    <property type="match status" value="1"/>
</dbReference>
<keyword evidence="1" id="KW-0723">Serine/threonine-protein kinase</keyword>
<gene>
    <name evidence="6" type="ORF">MELLADRAFT_68999</name>
</gene>
<dbReference type="KEGG" id="mlr:MELLADRAFT_68999"/>
<dbReference type="PROSITE" id="PS51158">
    <property type="entry name" value="ALPHA_KINASE"/>
    <property type="match status" value="1"/>
</dbReference>
<dbReference type="Pfam" id="PF02816">
    <property type="entry name" value="Alpha_kinase"/>
    <property type="match status" value="1"/>
</dbReference>
<evidence type="ECO:0000259" key="5">
    <source>
        <dbReference type="PROSITE" id="PS51158"/>
    </source>
</evidence>
<dbReference type="EMBL" id="GL883168">
    <property type="protein sequence ID" value="EGF98836.1"/>
    <property type="molecule type" value="Genomic_DNA"/>
</dbReference>
<protein>
    <recommendedName>
        <fullName evidence="5">Alpha-type protein kinase domain-containing protein</fullName>
    </recommendedName>
</protein>
<dbReference type="Gene3D" id="3.20.200.10">
    <property type="entry name" value="MHCK/EF2 kinase"/>
    <property type="match status" value="1"/>
</dbReference>
<feature type="region of interest" description="Disordered" evidence="4">
    <location>
        <begin position="153"/>
        <end position="176"/>
    </location>
</feature>
<evidence type="ECO:0000256" key="2">
    <source>
        <dbReference type="ARBA" id="ARBA00022679"/>
    </source>
</evidence>
<dbReference type="VEuPathDB" id="FungiDB:MELLADRAFT_68999"/>
<dbReference type="GO" id="GO:0005524">
    <property type="term" value="F:ATP binding"/>
    <property type="evidence" value="ECO:0007669"/>
    <property type="project" value="InterPro"/>
</dbReference>
<accession>F4S917</accession>
<dbReference type="AlphaFoldDB" id="F4S917"/>
<dbReference type="InParanoid" id="F4S917"/>
<dbReference type="HOGENOM" id="CLU_019700_0_0_1"/>
<dbReference type="Proteomes" id="UP000001072">
    <property type="component" value="Unassembled WGS sequence"/>
</dbReference>
<evidence type="ECO:0000313" key="7">
    <source>
        <dbReference type="Proteomes" id="UP000001072"/>
    </source>
</evidence>
<evidence type="ECO:0000256" key="3">
    <source>
        <dbReference type="ARBA" id="ARBA00022777"/>
    </source>
</evidence>
<dbReference type="GeneID" id="18931151"/>
<dbReference type="RefSeq" id="XP_007417869.1">
    <property type="nucleotide sequence ID" value="XM_007417807.1"/>
</dbReference>
<sequence>MNTLSPHIANAWDPPPPGKLDCSSCSRLIPGLCTTFCGYCIAARDTPGVKLVHCDSCSIGYPQLTGSPPVCCPCLAKDLGNSPAPQRFPRCNVDPSSQLGSNLGAKRPRASETYIELSRMNNLTQFRLSNLGPPDVQHPDLVSEQQSNIWGRQRRLDSAESNKVGSSSLHRGGGAKATPGGFSGLATHTLNVTAQLVISTVPIKCPQDNGVRTYSNLITVSDESWPGPFARAAWADITQYCVGIDFPSAELGCQHHIFPIPTEFSNTYVSFGIGRDHMSYEQIQAHVSQLANHKAQRGPAPKCLISLIFTPVLYLKMVTSADFNWLTAFSLGLSLQGYLEDQPEDFGKSTAAMSESSSVYEDDDEFERVQDALRLSLQETDTPYQLRSKATSNLSVTSQGSKIPSWWFNPSNDTLPFWGSITDAPVTGELEGMIVNRPVVQDMSFISRIFGSDLQSADNGTPDLRFLGEIAIPISTTWANSTQALLGKNAVLLALHLQPVTQDPDLSLECPAHCDPTFKSLKAVEISIKPWQAIFHVDKGNLFPSSGLEDRHGGQILFEGSIINIVARRHLKGTKLLNYMEEFQMNVQAAKLLSDFQSFVAGKAEVPPPLAQLIKELEALHAWSHWTLHLYKGEALLSEISADGNLLSGYQMVDSNPKMWWSAENTSKKGVWHFANSHVCSPLCEALGLLPVNPELHIPRGTAMGLFGMQQMQGGHDVSLDNSVSDGGCLTQASGSFGG</sequence>
<evidence type="ECO:0000256" key="4">
    <source>
        <dbReference type="SAM" id="MobiDB-lite"/>
    </source>
</evidence>
<organism evidence="7">
    <name type="scientific">Melampsora larici-populina (strain 98AG31 / pathotype 3-4-7)</name>
    <name type="common">Poplar leaf rust fungus</name>
    <dbReference type="NCBI Taxonomy" id="747676"/>
    <lineage>
        <taxon>Eukaryota</taxon>
        <taxon>Fungi</taxon>
        <taxon>Dikarya</taxon>
        <taxon>Basidiomycota</taxon>
        <taxon>Pucciniomycotina</taxon>
        <taxon>Pucciniomycetes</taxon>
        <taxon>Pucciniales</taxon>
        <taxon>Melampsoraceae</taxon>
        <taxon>Melampsora</taxon>
    </lineage>
</organism>
<name>F4S917_MELLP</name>